<feature type="signal peptide" evidence="2">
    <location>
        <begin position="1"/>
        <end position="19"/>
    </location>
</feature>
<dbReference type="PATRIC" id="fig|1415166.3.peg.6670"/>
<accession>W5TQM5</accession>
<dbReference type="Proteomes" id="UP000019150">
    <property type="component" value="Chromosome"/>
</dbReference>
<evidence type="ECO:0008006" key="5">
    <source>
        <dbReference type="Google" id="ProtNLM"/>
    </source>
</evidence>
<dbReference type="STRING" id="1415166.NONO_c64880"/>
<gene>
    <name evidence="3" type="ORF">NONO_c64880</name>
</gene>
<keyword evidence="2" id="KW-0732">Signal</keyword>
<dbReference type="eggNOG" id="ENOG5031G7Y">
    <property type="taxonomic scope" value="Bacteria"/>
</dbReference>
<feature type="region of interest" description="Disordered" evidence="1">
    <location>
        <begin position="23"/>
        <end position="46"/>
    </location>
</feature>
<dbReference type="KEGG" id="nno:NONO_c64880"/>
<protein>
    <recommendedName>
        <fullName evidence="5">Secreted protein</fullName>
    </recommendedName>
</protein>
<dbReference type="EMBL" id="CP006850">
    <property type="protein sequence ID" value="AHH21258.1"/>
    <property type="molecule type" value="Genomic_DNA"/>
</dbReference>
<sequence>MKKALQASFIALAAGAVIAGPLAGSAMADPGHHDQDWGGLNRPGWSDPRDPFHNDWHCDRHGNWHNDEHDGWGHHDQRCRIW</sequence>
<name>W5TQM5_9NOCA</name>
<dbReference type="RefSeq" id="WP_081769825.1">
    <property type="nucleotide sequence ID" value="NZ_CP006850.1"/>
</dbReference>
<dbReference type="HOGENOM" id="CLU_2554877_0_0_11"/>
<evidence type="ECO:0000313" key="3">
    <source>
        <dbReference type="EMBL" id="AHH21258.1"/>
    </source>
</evidence>
<evidence type="ECO:0000256" key="2">
    <source>
        <dbReference type="SAM" id="SignalP"/>
    </source>
</evidence>
<dbReference type="OrthoDB" id="4555048at2"/>
<dbReference type="AlphaFoldDB" id="W5TQM5"/>
<keyword evidence="4" id="KW-1185">Reference proteome</keyword>
<evidence type="ECO:0000256" key="1">
    <source>
        <dbReference type="SAM" id="MobiDB-lite"/>
    </source>
</evidence>
<organism evidence="3 4">
    <name type="scientific">Nocardia nova SH22a</name>
    <dbReference type="NCBI Taxonomy" id="1415166"/>
    <lineage>
        <taxon>Bacteria</taxon>
        <taxon>Bacillati</taxon>
        <taxon>Actinomycetota</taxon>
        <taxon>Actinomycetes</taxon>
        <taxon>Mycobacteriales</taxon>
        <taxon>Nocardiaceae</taxon>
        <taxon>Nocardia</taxon>
    </lineage>
</organism>
<proteinExistence type="predicted"/>
<feature type="chain" id="PRO_5039395232" description="Secreted protein" evidence="2">
    <location>
        <begin position="20"/>
        <end position="82"/>
    </location>
</feature>
<reference evidence="3 4" key="1">
    <citation type="journal article" date="2014" name="Appl. Environ. Microbiol.">
        <title>Insights into the Microbial Degradation of Rubber and Gutta-Percha by Analysis of the Complete Genome of Nocardia nova SH22a.</title>
        <authorList>
            <person name="Luo Q."/>
            <person name="Hiessl S."/>
            <person name="Poehlein A."/>
            <person name="Daniel R."/>
            <person name="Steinbuchel A."/>
        </authorList>
    </citation>
    <scope>NUCLEOTIDE SEQUENCE [LARGE SCALE GENOMIC DNA]</scope>
    <source>
        <strain evidence="3">SH22a</strain>
    </source>
</reference>
<evidence type="ECO:0000313" key="4">
    <source>
        <dbReference type="Proteomes" id="UP000019150"/>
    </source>
</evidence>